<reference evidence="2 3" key="1">
    <citation type="journal article" date="2018" name="Nat. Ecol. Evol.">
        <title>Pezizomycetes genomes reveal the molecular basis of ectomycorrhizal truffle lifestyle.</title>
        <authorList>
            <person name="Murat C."/>
            <person name="Payen T."/>
            <person name="Noel B."/>
            <person name="Kuo A."/>
            <person name="Morin E."/>
            <person name="Chen J."/>
            <person name="Kohler A."/>
            <person name="Krizsan K."/>
            <person name="Balestrini R."/>
            <person name="Da Silva C."/>
            <person name="Montanini B."/>
            <person name="Hainaut M."/>
            <person name="Levati E."/>
            <person name="Barry K.W."/>
            <person name="Belfiori B."/>
            <person name="Cichocki N."/>
            <person name="Clum A."/>
            <person name="Dockter R.B."/>
            <person name="Fauchery L."/>
            <person name="Guy J."/>
            <person name="Iotti M."/>
            <person name="Le Tacon F."/>
            <person name="Lindquist E.A."/>
            <person name="Lipzen A."/>
            <person name="Malagnac F."/>
            <person name="Mello A."/>
            <person name="Molinier V."/>
            <person name="Miyauchi S."/>
            <person name="Poulain J."/>
            <person name="Riccioni C."/>
            <person name="Rubini A."/>
            <person name="Sitrit Y."/>
            <person name="Splivallo R."/>
            <person name="Traeger S."/>
            <person name="Wang M."/>
            <person name="Zifcakova L."/>
            <person name="Wipf D."/>
            <person name="Zambonelli A."/>
            <person name="Paolocci F."/>
            <person name="Nowrousian M."/>
            <person name="Ottonello S."/>
            <person name="Baldrian P."/>
            <person name="Spatafora J.W."/>
            <person name="Henrissat B."/>
            <person name="Nagy L.G."/>
            <person name="Aury J.M."/>
            <person name="Wincker P."/>
            <person name="Grigoriev I.V."/>
            <person name="Bonfante P."/>
            <person name="Martin F.M."/>
        </authorList>
    </citation>
    <scope>NUCLEOTIDE SEQUENCE [LARGE SCALE GENOMIC DNA]</scope>
    <source>
        <strain evidence="2 3">RN42</strain>
    </source>
</reference>
<feature type="compositionally biased region" description="Basic residues" evidence="1">
    <location>
        <begin position="47"/>
        <end position="57"/>
    </location>
</feature>
<name>A0A3N4HEA9_ASCIM</name>
<organism evidence="2 3">
    <name type="scientific">Ascobolus immersus RN42</name>
    <dbReference type="NCBI Taxonomy" id="1160509"/>
    <lineage>
        <taxon>Eukaryota</taxon>
        <taxon>Fungi</taxon>
        <taxon>Dikarya</taxon>
        <taxon>Ascomycota</taxon>
        <taxon>Pezizomycotina</taxon>
        <taxon>Pezizomycetes</taxon>
        <taxon>Pezizales</taxon>
        <taxon>Ascobolaceae</taxon>
        <taxon>Ascobolus</taxon>
    </lineage>
</organism>
<evidence type="ECO:0000256" key="1">
    <source>
        <dbReference type="SAM" id="MobiDB-lite"/>
    </source>
</evidence>
<dbReference type="EMBL" id="ML119890">
    <property type="protein sequence ID" value="RPA71937.1"/>
    <property type="molecule type" value="Genomic_DNA"/>
</dbReference>
<gene>
    <name evidence="2" type="ORF">BJ508DRAFT_335546</name>
</gene>
<sequence length="174" mass="17959">PAVPSSVIPPPNKPARRESLRIQQLKERAEATVATQPPPPPTPAEKKAKHKSAAAKRRAIDEAEGEADTRWSPTPEPVRSIGDVIVVDTQASQRPRDGGGSKKGAKKNTVQGQDGGYGADMARGIGSRAEQAGTAGKQASGPGGAGVGMGARGVGLVRGRRLVRGGRGWRGAPR</sequence>
<proteinExistence type="predicted"/>
<dbReference type="Proteomes" id="UP000275078">
    <property type="component" value="Unassembled WGS sequence"/>
</dbReference>
<feature type="non-terminal residue" evidence="2">
    <location>
        <position position="1"/>
    </location>
</feature>
<dbReference type="AlphaFoldDB" id="A0A3N4HEA9"/>
<keyword evidence="3" id="KW-1185">Reference proteome</keyword>
<evidence type="ECO:0000313" key="2">
    <source>
        <dbReference type="EMBL" id="RPA71937.1"/>
    </source>
</evidence>
<protein>
    <submittedName>
        <fullName evidence="2">Uncharacterized protein</fullName>
    </submittedName>
</protein>
<accession>A0A3N4HEA9</accession>
<feature type="region of interest" description="Disordered" evidence="1">
    <location>
        <begin position="23"/>
        <end position="152"/>
    </location>
</feature>
<feature type="compositionally biased region" description="Gly residues" evidence="1">
    <location>
        <begin position="141"/>
        <end position="152"/>
    </location>
</feature>
<evidence type="ECO:0000313" key="3">
    <source>
        <dbReference type="Proteomes" id="UP000275078"/>
    </source>
</evidence>